<protein>
    <submittedName>
        <fullName evidence="1">Rhinocladiella mackenziei CBS 650.93 unplaced genomic scaffold supercont1.3, whole genome shotgun sequence</fullName>
    </submittedName>
</protein>
<dbReference type="VEuPathDB" id="FungiDB:Z518_04203"/>
<gene>
    <name evidence="1" type="ORF">Z518_04203</name>
</gene>
<dbReference type="Proteomes" id="UP000053617">
    <property type="component" value="Unassembled WGS sequence"/>
</dbReference>
<dbReference type="RefSeq" id="XP_013273364.1">
    <property type="nucleotide sequence ID" value="XM_013417910.1"/>
</dbReference>
<proteinExistence type="predicted"/>
<dbReference type="EMBL" id="KN847477">
    <property type="protein sequence ID" value="KIX06228.1"/>
    <property type="molecule type" value="Genomic_DNA"/>
</dbReference>
<name>A0A0D2H744_9EURO</name>
<dbReference type="HOGENOM" id="CLU_001305_7_1_1"/>
<dbReference type="STRING" id="1442369.A0A0D2H744"/>
<evidence type="ECO:0000313" key="1">
    <source>
        <dbReference type="EMBL" id="KIX06228.1"/>
    </source>
</evidence>
<keyword evidence="2" id="KW-1185">Reference proteome</keyword>
<sequence>MEKTDLDKAIELLQEALQQTPLDHPNRPSRLEDLGNGYGCRYHLNRDPVDLDLSIRASRLHALRTSYQYRSTQKGSLEGLSEAIRLYYASLNMASSGDPQRVPQLACLGAAYDTRFRAIGTIADVDAVVYLFKESADKTPPNHPELASRLQSLGKAYEGRYHSKGEDEDFKLAVQSQQRSLGNTAPPDHRGDLDFWNLLLCTETVLVGQRIGSIWKARPLRLCILGTKYASRYDVQTALRVLQDAISITKPDDPQSAFRLDLLGVTYKNRYRHTGSKEDLDMAIQRLQNSFDHTQSGA</sequence>
<reference evidence="1 2" key="1">
    <citation type="submission" date="2015-01" db="EMBL/GenBank/DDBJ databases">
        <title>The Genome Sequence of Rhinocladiella mackenzie CBS 650.93.</title>
        <authorList>
            <consortium name="The Broad Institute Genomics Platform"/>
            <person name="Cuomo C."/>
            <person name="de Hoog S."/>
            <person name="Gorbushina A."/>
            <person name="Stielow B."/>
            <person name="Teixiera M."/>
            <person name="Abouelleil A."/>
            <person name="Chapman S.B."/>
            <person name="Priest M."/>
            <person name="Young S.K."/>
            <person name="Wortman J."/>
            <person name="Nusbaum C."/>
            <person name="Birren B."/>
        </authorList>
    </citation>
    <scope>NUCLEOTIDE SEQUENCE [LARGE SCALE GENOMIC DNA]</scope>
    <source>
        <strain evidence="1 2">CBS 650.93</strain>
    </source>
</reference>
<organism evidence="1 2">
    <name type="scientific">Rhinocladiella mackenziei CBS 650.93</name>
    <dbReference type="NCBI Taxonomy" id="1442369"/>
    <lineage>
        <taxon>Eukaryota</taxon>
        <taxon>Fungi</taxon>
        <taxon>Dikarya</taxon>
        <taxon>Ascomycota</taxon>
        <taxon>Pezizomycotina</taxon>
        <taxon>Eurotiomycetes</taxon>
        <taxon>Chaetothyriomycetidae</taxon>
        <taxon>Chaetothyriales</taxon>
        <taxon>Herpotrichiellaceae</taxon>
        <taxon>Rhinocladiella</taxon>
    </lineage>
</organism>
<evidence type="ECO:0000313" key="2">
    <source>
        <dbReference type="Proteomes" id="UP000053617"/>
    </source>
</evidence>
<dbReference type="InterPro" id="IPR011990">
    <property type="entry name" value="TPR-like_helical_dom_sf"/>
</dbReference>
<dbReference type="Gene3D" id="1.25.40.10">
    <property type="entry name" value="Tetratricopeptide repeat domain"/>
    <property type="match status" value="1"/>
</dbReference>
<dbReference type="GeneID" id="25292274"/>
<dbReference type="AlphaFoldDB" id="A0A0D2H744"/>
<dbReference type="SUPFAM" id="SSF48452">
    <property type="entry name" value="TPR-like"/>
    <property type="match status" value="1"/>
</dbReference>
<dbReference type="OrthoDB" id="9991317at2759"/>
<accession>A0A0D2H744</accession>